<dbReference type="EMBL" id="FMKA01000022">
    <property type="protein sequence ID" value="SCP98538.1"/>
    <property type="molecule type" value="Genomic_DNA"/>
</dbReference>
<feature type="transmembrane region" description="Helical" evidence="7">
    <location>
        <begin position="359"/>
        <end position="377"/>
    </location>
</feature>
<evidence type="ECO:0000313" key="9">
    <source>
        <dbReference type="EMBL" id="SCP98538.1"/>
    </source>
</evidence>
<protein>
    <submittedName>
        <fullName evidence="9">Predicted arabinose efflux permease, MFS family</fullName>
    </submittedName>
</protein>
<accession>A0A1D3TWC8</accession>
<feature type="domain" description="Major facilitator superfamily (MFS) profile" evidence="8">
    <location>
        <begin position="9"/>
        <end position="383"/>
    </location>
</feature>
<organism evidence="9 10">
    <name type="scientific">Anaerobium acetethylicum</name>
    <dbReference type="NCBI Taxonomy" id="1619234"/>
    <lineage>
        <taxon>Bacteria</taxon>
        <taxon>Bacillati</taxon>
        <taxon>Bacillota</taxon>
        <taxon>Clostridia</taxon>
        <taxon>Lachnospirales</taxon>
        <taxon>Lachnospiraceae</taxon>
        <taxon>Anaerobium</taxon>
    </lineage>
</organism>
<keyword evidence="2" id="KW-0813">Transport</keyword>
<feature type="transmembrane region" description="Helical" evidence="7">
    <location>
        <begin position="132"/>
        <end position="152"/>
    </location>
</feature>
<feature type="transmembrane region" description="Helical" evidence="7">
    <location>
        <begin position="47"/>
        <end position="68"/>
    </location>
</feature>
<sequence>MNKEKKIKIIISIVAISFIQGLQYSVSPVLGQIQSYYAGVDISLVQMLVTAPALLAMIVALVSGWLVLKISKKKLLVFGCLVAGIAGFLPFLSDSFELLFFSRTFYGVGLGLACALNTAVVAEFFEGDERVTVMGIQASSIGAGMVVISTLGGKLGAYGFRASYFINIVGFLSMVVIALLLPDTGKARVSGKDKIRLNKKVFAVSFIGIVEVLFLMSYTTNIAMHISGKLAGDTMVSGILTGVFAAAQIVMGLLLGRVTKIFGNYSLPAAMLSFCAGAVIVMCFPSSYLGLIIGAVFCGFSQGMFVPQAMCEVSNAVKPVAAAMAAAIFTCALCIGQLLSPIVLNAASKLFFGNVTTTYVFLIAAIGMGIAGILVSIRQFAQGSAMRT</sequence>
<dbReference type="AlphaFoldDB" id="A0A1D3TWC8"/>
<gene>
    <name evidence="9" type="ORF">SAMN05421730_102216</name>
</gene>
<evidence type="ECO:0000256" key="4">
    <source>
        <dbReference type="ARBA" id="ARBA00022692"/>
    </source>
</evidence>
<feature type="transmembrane region" description="Helical" evidence="7">
    <location>
        <begin position="164"/>
        <end position="181"/>
    </location>
</feature>
<evidence type="ECO:0000256" key="2">
    <source>
        <dbReference type="ARBA" id="ARBA00022448"/>
    </source>
</evidence>
<evidence type="ECO:0000256" key="1">
    <source>
        <dbReference type="ARBA" id="ARBA00004651"/>
    </source>
</evidence>
<proteinExistence type="predicted"/>
<evidence type="ECO:0000259" key="8">
    <source>
        <dbReference type="PROSITE" id="PS50850"/>
    </source>
</evidence>
<dbReference type="PROSITE" id="PS50850">
    <property type="entry name" value="MFS"/>
    <property type="match status" value="1"/>
</dbReference>
<comment type="subcellular location">
    <subcellularLocation>
        <location evidence="1">Cell membrane</location>
        <topology evidence="1">Multi-pass membrane protein</topology>
    </subcellularLocation>
</comment>
<name>A0A1D3TWC8_9FIRM</name>
<feature type="transmembrane region" description="Helical" evidence="7">
    <location>
        <begin position="288"/>
        <end position="307"/>
    </location>
</feature>
<feature type="transmembrane region" description="Helical" evidence="7">
    <location>
        <begin position="319"/>
        <end position="339"/>
    </location>
</feature>
<dbReference type="PANTHER" id="PTHR43124:SF3">
    <property type="entry name" value="CHLORAMPHENICOL EFFLUX PUMP RV0191"/>
    <property type="match status" value="1"/>
</dbReference>
<dbReference type="GO" id="GO:0022857">
    <property type="term" value="F:transmembrane transporter activity"/>
    <property type="evidence" value="ECO:0007669"/>
    <property type="project" value="InterPro"/>
</dbReference>
<keyword evidence="3" id="KW-1003">Cell membrane</keyword>
<dbReference type="Gene3D" id="1.20.1250.20">
    <property type="entry name" value="MFS general substrate transporter like domains"/>
    <property type="match status" value="1"/>
</dbReference>
<evidence type="ECO:0000256" key="5">
    <source>
        <dbReference type="ARBA" id="ARBA00022989"/>
    </source>
</evidence>
<feature type="transmembrane region" description="Helical" evidence="7">
    <location>
        <begin position="75"/>
        <end position="93"/>
    </location>
</feature>
<dbReference type="PANTHER" id="PTHR43124">
    <property type="entry name" value="PURINE EFFLUX PUMP PBUE"/>
    <property type="match status" value="1"/>
</dbReference>
<keyword evidence="4 7" id="KW-0812">Transmembrane</keyword>
<dbReference type="InterPro" id="IPR050189">
    <property type="entry name" value="MFS_Efflux_Transporters"/>
</dbReference>
<keyword evidence="6 7" id="KW-0472">Membrane</keyword>
<dbReference type="InterPro" id="IPR020846">
    <property type="entry name" value="MFS_dom"/>
</dbReference>
<feature type="transmembrane region" description="Helical" evidence="7">
    <location>
        <begin position="201"/>
        <end position="223"/>
    </location>
</feature>
<dbReference type="STRING" id="1619234.SAMN05421730_102216"/>
<feature type="transmembrane region" description="Helical" evidence="7">
    <location>
        <begin position="262"/>
        <end position="282"/>
    </location>
</feature>
<dbReference type="OrthoDB" id="2963740at2"/>
<evidence type="ECO:0000256" key="6">
    <source>
        <dbReference type="ARBA" id="ARBA00023136"/>
    </source>
</evidence>
<dbReference type="InterPro" id="IPR036259">
    <property type="entry name" value="MFS_trans_sf"/>
</dbReference>
<dbReference type="Proteomes" id="UP000199315">
    <property type="component" value="Unassembled WGS sequence"/>
</dbReference>
<evidence type="ECO:0000256" key="7">
    <source>
        <dbReference type="SAM" id="Phobius"/>
    </source>
</evidence>
<dbReference type="SUPFAM" id="SSF103473">
    <property type="entry name" value="MFS general substrate transporter"/>
    <property type="match status" value="1"/>
</dbReference>
<feature type="transmembrane region" description="Helical" evidence="7">
    <location>
        <begin position="105"/>
        <end position="125"/>
    </location>
</feature>
<dbReference type="Pfam" id="PF07690">
    <property type="entry name" value="MFS_1"/>
    <property type="match status" value="2"/>
</dbReference>
<evidence type="ECO:0000313" key="10">
    <source>
        <dbReference type="Proteomes" id="UP000199315"/>
    </source>
</evidence>
<dbReference type="RefSeq" id="WP_091235560.1">
    <property type="nucleotide sequence ID" value="NZ_FMKA01000022.1"/>
</dbReference>
<keyword evidence="5 7" id="KW-1133">Transmembrane helix</keyword>
<dbReference type="InterPro" id="IPR011701">
    <property type="entry name" value="MFS"/>
</dbReference>
<reference evidence="9 10" key="1">
    <citation type="submission" date="2016-09" db="EMBL/GenBank/DDBJ databases">
        <authorList>
            <person name="Capua I."/>
            <person name="De Benedictis P."/>
            <person name="Joannis T."/>
            <person name="Lombin L.H."/>
            <person name="Cattoli G."/>
        </authorList>
    </citation>
    <scope>NUCLEOTIDE SEQUENCE [LARGE SCALE GENOMIC DNA]</scope>
    <source>
        <strain evidence="9 10">GluBS11</strain>
    </source>
</reference>
<feature type="transmembrane region" description="Helical" evidence="7">
    <location>
        <begin position="235"/>
        <end position="255"/>
    </location>
</feature>
<keyword evidence="10" id="KW-1185">Reference proteome</keyword>
<dbReference type="GO" id="GO:0005886">
    <property type="term" value="C:plasma membrane"/>
    <property type="evidence" value="ECO:0007669"/>
    <property type="project" value="UniProtKB-SubCell"/>
</dbReference>
<evidence type="ECO:0000256" key="3">
    <source>
        <dbReference type="ARBA" id="ARBA00022475"/>
    </source>
</evidence>